<dbReference type="EMBL" id="GBRH01239269">
    <property type="protein sequence ID" value="JAD58626.1"/>
    <property type="molecule type" value="Transcribed_RNA"/>
</dbReference>
<proteinExistence type="predicted"/>
<protein>
    <submittedName>
        <fullName evidence="1">Uncharacterized protein</fullName>
    </submittedName>
</protein>
<accession>A0A0A9B5M4</accession>
<reference evidence="1" key="1">
    <citation type="submission" date="2014-09" db="EMBL/GenBank/DDBJ databases">
        <authorList>
            <person name="Magalhaes I.L.F."/>
            <person name="Oliveira U."/>
            <person name="Santos F.R."/>
            <person name="Vidigal T.H.D.A."/>
            <person name="Brescovit A.D."/>
            <person name="Santos A.J."/>
        </authorList>
    </citation>
    <scope>NUCLEOTIDE SEQUENCE</scope>
    <source>
        <tissue evidence="1">Shoot tissue taken approximately 20 cm above the soil surface</tissue>
    </source>
</reference>
<reference evidence="1" key="2">
    <citation type="journal article" date="2015" name="Data Brief">
        <title>Shoot transcriptome of the giant reed, Arundo donax.</title>
        <authorList>
            <person name="Barrero R.A."/>
            <person name="Guerrero F.D."/>
            <person name="Moolhuijzen P."/>
            <person name="Goolsby J.A."/>
            <person name="Tidwell J."/>
            <person name="Bellgard S.E."/>
            <person name="Bellgard M.I."/>
        </authorList>
    </citation>
    <scope>NUCLEOTIDE SEQUENCE</scope>
    <source>
        <tissue evidence="1">Shoot tissue taken approximately 20 cm above the soil surface</tissue>
    </source>
</reference>
<sequence>MRKPASLVKSCLELYPWSHHHGLLEGSQHFKAMKLPHTLTKLNLAGNS</sequence>
<name>A0A0A9B5M4_ARUDO</name>
<evidence type="ECO:0000313" key="1">
    <source>
        <dbReference type="EMBL" id="JAD58626.1"/>
    </source>
</evidence>
<dbReference type="AlphaFoldDB" id="A0A0A9B5M4"/>
<organism evidence="1">
    <name type="scientific">Arundo donax</name>
    <name type="common">Giant reed</name>
    <name type="synonym">Donax arundinaceus</name>
    <dbReference type="NCBI Taxonomy" id="35708"/>
    <lineage>
        <taxon>Eukaryota</taxon>
        <taxon>Viridiplantae</taxon>
        <taxon>Streptophyta</taxon>
        <taxon>Embryophyta</taxon>
        <taxon>Tracheophyta</taxon>
        <taxon>Spermatophyta</taxon>
        <taxon>Magnoliopsida</taxon>
        <taxon>Liliopsida</taxon>
        <taxon>Poales</taxon>
        <taxon>Poaceae</taxon>
        <taxon>PACMAD clade</taxon>
        <taxon>Arundinoideae</taxon>
        <taxon>Arundineae</taxon>
        <taxon>Arundo</taxon>
    </lineage>
</organism>